<dbReference type="EMBL" id="CAXDID020000396">
    <property type="protein sequence ID" value="CAL6086886.1"/>
    <property type="molecule type" value="Genomic_DNA"/>
</dbReference>
<proteinExistence type="predicted"/>
<evidence type="ECO:0000313" key="3">
    <source>
        <dbReference type="EMBL" id="CAL6086886.1"/>
    </source>
</evidence>
<comment type="caution">
    <text evidence="2">The sequence shown here is derived from an EMBL/GenBank/DDBJ whole genome shotgun (WGS) entry which is preliminary data.</text>
</comment>
<feature type="coiled-coil region" evidence="1">
    <location>
        <begin position="103"/>
        <end position="158"/>
    </location>
</feature>
<keyword evidence="4" id="KW-1185">Reference proteome</keyword>
<feature type="coiled-coil region" evidence="1">
    <location>
        <begin position="893"/>
        <end position="987"/>
    </location>
</feature>
<reference evidence="3 4" key="2">
    <citation type="submission" date="2024-07" db="EMBL/GenBank/DDBJ databases">
        <authorList>
            <person name="Akdeniz Z."/>
        </authorList>
    </citation>
    <scope>NUCLEOTIDE SEQUENCE [LARGE SCALE GENOMIC DNA]</scope>
</reference>
<feature type="coiled-coil region" evidence="1">
    <location>
        <begin position="563"/>
        <end position="657"/>
    </location>
</feature>
<evidence type="ECO:0000256" key="1">
    <source>
        <dbReference type="SAM" id="Coils"/>
    </source>
</evidence>
<evidence type="ECO:0000313" key="4">
    <source>
        <dbReference type="Proteomes" id="UP001642409"/>
    </source>
</evidence>
<accession>A0AA86TP58</accession>
<name>A0AA86TP58_9EUKA</name>
<gene>
    <name evidence="2" type="ORF">HINF_LOCUS12074</name>
    <name evidence="3" type="ORF">HINF_LOCUS63383</name>
</gene>
<dbReference type="Proteomes" id="UP001642409">
    <property type="component" value="Unassembled WGS sequence"/>
</dbReference>
<protein>
    <submittedName>
        <fullName evidence="3">Hypothetical_protein</fullName>
    </submittedName>
</protein>
<feature type="coiled-coil region" evidence="1">
    <location>
        <begin position="1223"/>
        <end position="1250"/>
    </location>
</feature>
<reference evidence="2" key="1">
    <citation type="submission" date="2023-06" db="EMBL/GenBank/DDBJ databases">
        <authorList>
            <person name="Kurt Z."/>
        </authorList>
    </citation>
    <scope>NUCLEOTIDE SEQUENCE</scope>
</reference>
<keyword evidence="1" id="KW-0175">Coiled coil</keyword>
<organism evidence="2">
    <name type="scientific">Hexamita inflata</name>
    <dbReference type="NCBI Taxonomy" id="28002"/>
    <lineage>
        <taxon>Eukaryota</taxon>
        <taxon>Metamonada</taxon>
        <taxon>Diplomonadida</taxon>
        <taxon>Hexamitidae</taxon>
        <taxon>Hexamitinae</taxon>
        <taxon>Hexamita</taxon>
    </lineage>
</organism>
<sequence>MSVSRYVQILNEILPNSITIDGLSALFTDVKLIQAYFQIIYAQKFDLPNFATDLAVNALFQQIPDVNDRQFAISCDISNFESVLDLVDMICSVYLDQQQMRAQQQKEVENESVLNNLQKQMNENQNLINIQQEHIRTLKQTESNQNNVISEYQVLKRNYNTYLKQIQNGYKQIRENEDIWSGKEFTEEIEGKMMKIDIKIQKIDEQVLKYLKIKEKEESKQVSNMKEENKELTEQIILLQKQLNTENIHFLEYNLQIIKQINDEKVIYHQRIKELESQNQNLQLEFQQYQLNNCSSDSTVQQLQAEIDKLKQISEEVSAQIQQTMLEYSIHGDSSLNQPLSGVAALKDYIEQVRNQLMQQQQISASQGKAINEKDSVLQSLDAKDLQLQEQNSNLTSQLAQQDVVVETIRNQLKQQTQQQNLLLKSVIENVQNLQSEEIKKTQGLALQILQQTDGRILTIDKQLKYLTERNQKQIETTKQLASILQTEQSEGEILVATKLLVQKQQDICKSETQLQQELNFVHQQNTSLDQWKKHVISSLAQFFQVEEDNSGDSVSQKLKQIITDHKIEVDLLTEECAKMQLQSDNLQVQLKAKQDTLDQDTAVQHKISEENQSLKQQLAQLKSSSDSTVQQLQAEIDKLKQISEEVSAQIQQTMLEYSIHGDSSLNQPLSGVAALKDYIEQVRNQLMQQQQIPASQGKAINEKDSVLQSLDAKDLQLQEQNSNLTSQLAQQDVVVETIRNQLKQQTQQQNLLLKSVIENVQNLQSEEIKKTQGLALQILQQTDGRILTIDKQLKYLTERNQKQIETTKQLASILQTEQSEGEILVATKLLVQKQQDICKSETQLQQELNFVHQQNTSLDQWKKHVISSLAQFFQVEEDNSGDSVSQKLKQIITDHKIEVDLLTEECAKMQLQSDNLQVQLKAKQDTLDQDTAVQHKISEENQSLKQQLAQLKSSSDSTVQQLQAEIDKLKQISEEVSAQIQQTMLEYSIHGDSSSNQPLSGVAALKDYIEQVRNQLMQQQQISASQGKAINEKDSVLQSLDAKDLQLQEQNSNLTSQLAQQDVVVETIRNQLKQQTQQQNLLLKSVIENVQNLQSEEIKEIQGLALQILQQTDGRILTIDKQLKYLTERNQKQIETTKQLASILQTEQSEGEILVATKLLVQKQQDICKSETQLQQELNFVHQQNTSLDQWKKHVISSLAQFFQVEEDNSGDSVSQKLKQIITDHKIEVDLLTEECAKMQLQSDNLQVQLKAKQDTLDQDTAVQHKISEENLSLKQQLAQLKSSSDSTVQQLQAEIDKLKQISEEVSAQIQQTMLEYSIHGDSSSNQPLSGVAALKDYIEQVRNQLMQQQQISASQGKAINEKDSVLQSLDAKDLQLQEQNSNLTSQLAQQDVVVEQIQNIIDQVSQDQFKELSIINEQSNLHLDDLQVSQNVASLFKHKKPTVKRTPNTQTQLYNYQQNYDFTTMKSKLLELQHALQSHISFIQSQKVVFSIIKQNQGKQLMYFKLNFQISEMRQQLQKINFNINLKTLVQLQSKIYRLKKRLISKVDKYNLVEQKLGIENRNIYKFQTILCIQKQILIKQQQIQRRVVLQEKIQTLDQNLNTQCQK</sequence>
<feature type="coiled-coil region" evidence="1">
    <location>
        <begin position="1283"/>
        <end position="1317"/>
    </location>
</feature>
<dbReference type="EMBL" id="CATOUU010000311">
    <property type="protein sequence ID" value="CAI9924429.1"/>
    <property type="molecule type" value="Genomic_DNA"/>
</dbReference>
<feature type="coiled-coil region" evidence="1">
    <location>
        <begin position="215"/>
        <end position="327"/>
    </location>
</feature>
<evidence type="ECO:0000313" key="2">
    <source>
        <dbReference type="EMBL" id="CAI9924429.1"/>
    </source>
</evidence>